<dbReference type="InterPro" id="IPR013187">
    <property type="entry name" value="F-box-assoc_dom_typ3"/>
</dbReference>
<evidence type="ECO:0000313" key="3">
    <source>
        <dbReference type="Proteomes" id="UP000489600"/>
    </source>
</evidence>
<dbReference type="AlphaFoldDB" id="A0A565AV12"/>
<dbReference type="Proteomes" id="UP000489600">
    <property type="component" value="Unassembled WGS sequence"/>
</dbReference>
<evidence type="ECO:0000313" key="2">
    <source>
        <dbReference type="EMBL" id="VVA92395.1"/>
    </source>
</evidence>
<reference evidence="2" key="1">
    <citation type="submission" date="2019-07" db="EMBL/GenBank/DDBJ databases">
        <authorList>
            <person name="Dittberner H."/>
        </authorList>
    </citation>
    <scope>NUCLEOTIDE SEQUENCE [LARGE SCALE GENOMIC DNA]</scope>
</reference>
<dbReference type="NCBIfam" id="TIGR01640">
    <property type="entry name" value="F_box_assoc_1"/>
    <property type="match status" value="1"/>
</dbReference>
<accession>A0A565AV12</accession>
<keyword evidence="3" id="KW-1185">Reference proteome</keyword>
<dbReference type="InterPro" id="IPR017451">
    <property type="entry name" value="F-box-assoc_interact_dom"/>
</dbReference>
<dbReference type="PANTHER" id="PTHR31111">
    <property type="entry name" value="BNAA05G37150D PROTEIN-RELATED"/>
    <property type="match status" value="1"/>
</dbReference>
<dbReference type="EMBL" id="CABITT030000001">
    <property type="protein sequence ID" value="VVA92395.1"/>
    <property type="molecule type" value="Genomic_DNA"/>
</dbReference>
<name>A0A565AV12_9BRAS</name>
<dbReference type="Pfam" id="PF08268">
    <property type="entry name" value="FBA_3"/>
    <property type="match status" value="1"/>
</dbReference>
<sequence length="278" mass="31582">MPMDFLQFTSEKGIVCIKDQYHNVRIINPASGQLKKLPRLEIKIINPDFDRFLMRTMTRSCFFGFLDGTYKVLQVSKTTNGISGHIFTLGDMFSTSGDSTWRRINYQLDNEVALERDEKSICIDGVIFYLAKREVAQNENTRLVVRFELLTEKFTLIEVLVEMMSAWSSSVLANVHGRLAIGQSKAFKLGITTLWTFNHDSSSWSSDIIKTMPLCEGFGDYKASVNFKGATPHGDLLFSVNVWGLFEGKQYNSCNDCEPNFVIFGRASIDVRCVRRST</sequence>
<comment type="caution">
    <text evidence="2">The sequence shown here is derived from an EMBL/GenBank/DDBJ whole genome shotgun (WGS) entry which is preliminary data.</text>
</comment>
<proteinExistence type="predicted"/>
<dbReference type="PANTHER" id="PTHR31111:SF138">
    <property type="entry name" value="F-BOX ASSOCIATED DOMAIN-CONTAINING PROTEIN"/>
    <property type="match status" value="1"/>
</dbReference>
<organism evidence="2 3">
    <name type="scientific">Arabis nemorensis</name>
    <dbReference type="NCBI Taxonomy" id="586526"/>
    <lineage>
        <taxon>Eukaryota</taxon>
        <taxon>Viridiplantae</taxon>
        <taxon>Streptophyta</taxon>
        <taxon>Embryophyta</taxon>
        <taxon>Tracheophyta</taxon>
        <taxon>Spermatophyta</taxon>
        <taxon>Magnoliopsida</taxon>
        <taxon>eudicotyledons</taxon>
        <taxon>Gunneridae</taxon>
        <taxon>Pentapetalae</taxon>
        <taxon>rosids</taxon>
        <taxon>malvids</taxon>
        <taxon>Brassicales</taxon>
        <taxon>Brassicaceae</taxon>
        <taxon>Arabideae</taxon>
        <taxon>Arabis</taxon>
    </lineage>
</organism>
<evidence type="ECO:0000259" key="1">
    <source>
        <dbReference type="Pfam" id="PF08268"/>
    </source>
</evidence>
<feature type="domain" description="F-box associated beta-propeller type 3" evidence="1">
    <location>
        <begin position="9"/>
        <end position="243"/>
    </location>
</feature>
<protein>
    <recommendedName>
        <fullName evidence="1">F-box associated beta-propeller type 3 domain-containing protein</fullName>
    </recommendedName>
</protein>
<gene>
    <name evidence="2" type="ORF">ANE_LOCUS2840</name>
</gene>